<feature type="domain" description="RRM" evidence="12">
    <location>
        <begin position="189"/>
        <end position="273"/>
    </location>
</feature>
<evidence type="ECO:0000259" key="12">
    <source>
        <dbReference type="PROSITE" id="PS50102"/>
    </source>
</evidence>
<evidence type="ECO:0000256" key="10">
    <source>
        <dbReference type="PROSITE-ProRule" id="PRU00176"/>
    </source>
</evidence>
<organism evidence="14">
    <name type="scientific">Spathaspora passalidarum (strain NRRL Y-27907 / 11-Y1)</name>
    <dbReference type="NCBI Taxonomy" id="619300"/>
    <lineage>
        <taxon>Eukaryota</taxon>
        <taxon>Fungi</taxon>
        <taxon>Dikarya</taxon>
        <taxon>Ascomycota</taxon>
        <taxon>Saccharomycotina</taxon>
        <taxon>Pichiomycetes</taxon>
        <taxon>Debaryomycetaceae</taxon>
        <taxon>Spathaspora</taxon>
    </lineage>
</organism>
<dbReference type="GeneID" id="18873209"/>
<dbReference type="InterPro" id="IPR034356">
    <property type="entry name" value="Slt11_RRM"/>
</dbReference>
<dbReference type="InterPro" id="IPR000504">
    <property type="entry name" value="RRM_dom"/>
</dbReference>
<dbReference type="PANTHER" id="PTHR14089">
    <property type="entry name" value="PRE-MRNA-SPLICING FACTOR RBM22"/>
    <property type="match status" value="1"/>
</dbReference>
<dbReference type="eggNOG" id="KOG0153">
    <property type="taxonomic scope" value="Eukaryota"/>
</dbReference>
<dbReference type="GO" id="GO:0006397">
    <property type="term" value="P:mRNA processing"/>
    <property type="evidence" value="ECO:0007669"/>
    <property type="project" value="UniProtKB-KW"/>
</dbReference>
<dbReference type="SUPFAM" id="SSF54928">
    <property type="entry name" value="RNA-binding domain, RBD"/>
    <property type="match status" value="1"/>
</dbReference>
<keyword evidence="6 10" id="KW-0694">RNA-binding</keyword>
<dbReference type="FunCoup" id="G3ALV7">
    <property type="interactions" value="143"/>
</dbReference>
<dbReference type="KEGG" id="spaa:SPAPADRAFT_60073"/>
<dbReference type="PROSITE" id="PS50102">
    <property type="entry name" value="RRM"/>
    <property type="match status" value="1"/>
</dbReference>
<dbReference type="Pfam" id="PF00076">
    <property type="entry name" value="RRM_1"/>
    <property type="match status" value="1"/>
</dbReference>
<evidence type="ECO:0000256" key="4">
    <source>
        <dbReference type="ARBA" id="ARBA00022664"/>
    </source>
</evidence>
<dbReference type="InterPro" id="IPR012677">
    <property type="entry name" value="Nucleotide-bd_a/b_plait_sf"/>
</dbReference>
<dbReference type="PANTHER" id="PTHR14089:SF6">
    <property type="entry name" value="PRE-MRNA-SPLICING FACTOR RBM22"/>
    <property type="match status" value="1"/>
</dbReference>
<keyword evidence="8" id="KW-0539">Nucleus</keyword>
<evidence type="ECO:0000256" key="5">
    <source>
        <dbReference type="ARBA" id="ARBA00022728"/>
    </source>
</evidence>
<dbReference type="Pfam" id="PF21369">
    <property type="entry name" value="STL11_N"/>
    <property type="match status" value="1"/>
</dbReference>
<dbReference type="GO" id="GO:0017070">
    <property type="term" value="F:U6 snRNA binding"/>
    <property type="evidence" value="ECO:0007669"/>
    <property type="project" value="TreeGrafter"/>
</dbReference>
<keyword evidence="7" id="KW-0508">mRNA splicing</keyword>
<dbReference type="STRING" id="619300.G3ALV7"/>
<dbReference type="InterPro" id="IPR035979">
    <property type="entry name" value="RBD_domain_sf"/>
</dbReference>
<dbReference type="InParanoid" id="G3ALV7"/>
<dbReference type="GO" id="GO:0071006">
    <property type="term" value="C:U2-type catalytic step 1 spliceosome"/>
    <property type="evidence" value="ECO:0007669"/>
    <property type="project" value="TreeGrafter"/>
</dbReference>
<evidence type="ECO:0000256" key="2">
    <source>
        <dbReference type="ARBA" id="ARBA00007781"/>
    </source>
</evidence>
<evidence type="ECO:0000256" key="3">
    <source>
        <dbReference type="ARBA" id="ARBA00019060"/>
    </source>
</evidence>
<name>G3ALV7_SPAPN</name>
<proteinExistence type="inferred from homology"/>
<keyword evidence="4" id="KW-0507">mRNA processing</keyword>
<gene>
    <name evidence="13" type="ORF">SPAPADRAFT_60073</name>
</gene>
<evidence type="ECO:0000256" key="1">
    <source>
        <dbReference type="ARBA" id="ARBA00004123"/>
    </source>
</evidence>
<dbReference type="GO" id="GO:0036002">
    <property type="term" value="F:pre-mRNA binding"/>
    <property type="evidence" value="ECO:0007669"/>
    <property type="project" value="TreeGrafter"/>
</dbReference>
<dbReference type="HOGENOM" id="CLU_027112_1_1_1"/>
<evidence type="ECO:0000256" key="9">
    <source>
        <dbReference type="ARBA" id="ARBA00025609"/>
    </source>
</evidence>
<evidence type="ECO:0000313" key="13">
    <source>
        <dbReference type="EMBL" id="EGW32716.1"/>
    </source>
</evidence>
<dbReference type="InterPro" id="IPR048995">
    <property type="entry name" value="STL11/RBM22-like_N"/>
</dbReference>
<dbReference type="CDD" id="cd12265">
    <property type="entry name" value="RRM_SLT11"/>
    <property type="match status" value="1"/>
</dbReference>
<evidence type="ECO:0000256" key="11">
    <source>
        <dbReference type="SAM" id="MobiDB-lite"/>
    </source>
</evidence>
<dbReference type="AlphaFoldDB" id="G3ALV7"/>
<accession>G3ALV7</accession>
<dbReference type="Gene3D" id="3.30.70.330">
    <property type="match status" value="1"/>
</dbReference>
<feature type="region of interest" description="Disordered" evidence="11">
    <location>
        <begin position="301"/>
        <end position="348"/>
    </location>
</feature>
<dbReference type="Proteomes" id="UP000000709">
    <property type="component" value="Unassembled WGS sequence"/>
</dbReference>
<dbReference type="OrthoDB" id="10259600at2759"/>
<protein>
    <recommendedName>
        <fullName evidence="3">Pre-mRNA-splicing factor SLT11</fullName>
    </recommendedName>
</protein>
<dbReference type="InterPro" id="IPR039171">
    <property type="entry name" value="Cwc2/Slt11"/>
</dbReference>
<evidence type="ECO:0000256" key="7">
    <source>
        <dbReference type="ARBA" id="ARBA00023187"/>
    </source>
</evidence>
<reference evidence="13 14" key="1">
    <citation type="journal article" date="2011" name="Proc. Natl. Acad. Sci. U.S.A.">
        <title>Comparative genomics of xylose-fermenting fungi for enhanced biofuel production.</title>
        <authorList>
            <person name="Wohlbach D.J."/>
            <person name="Kuo A."/>
            <person name="Sato T.K."/>
            <person name="Potts K.M."/>
            <person name="Salamov A.A."/>
            <person name="LaButti K.M."/>
            <person name="Sun H."/>
            <person name="Clum A."/>
            <person name="Pangilinan J.L."/>
            <person name="Lindquist E.A."/>
            <person name="Lucas S."/>
            <person name="Lapidus A."/>
            <person name="Jin M."/>
            <person name="Gunawan C."/>
            <person name="Balan V."/>
            <person name="Dale B.E."/>
            <person name="Jeffries T.W."/>
            <person name="Zinkel R."/>
            <person name="Barry K.W."/>
            <person name="Grigoriev I.V."/>
            <person name="Gasch A.P."/>
        </authorList>
    </citation>
    <scope>NUCLEOTIDE SEQUENCE [LARGE SCALE GENOMIC DNA]</scope>
    <source>
        <strain evidence="14">NRRL Y-27907 / 11-Y1</strain>
    </source>
</reference>
<dbReference type="EMBL" id="GL996501">
    <property type="protein sequence ID" value="EGW32716.1"/>
    <property type="molecule type" value="Genomic_DNA"/>
</dbReference>
<dbReference type="RefSeq" id="XP_007374231.1">
    <property type="nucleotide sequence ID" value="XM_007374169.1"/>
</dbReference>
<comment type="similarity">
    <text evidence="2">Belongs to the SLT11 family.</text>
</comment>
<dbReference type="GO" id="GO:0000974">
    <property type="term" value="C:Prp19 complex"/>
    <property type="evidence" value="ECO:0007669"/>
    <property type="project" value="TreeGrafter"/>
</dbReference>
<evidence type="ECO:0000313" key="14">
    <source>
        <dbReference type="Proteomes" id="UP000000709"/>
    </source>
</evidence>
<evidence type="ECO:0000256" key="8">
    <source>
        <dbReference type="ARBA" id="ARBA00023242"/>
    </source>
</evidence>
<feature type="compositionally biased region" description="Low complexity" evidence="11">
    <location>
        <begin position="307"/>
        <end position="321"/>
    </location>
</feature>
<dbReference type="GO" id="GO:0071007">
    <property type="term" value="C:U2-type catalytic step 2 spliceosome"/>
    <property type="evidence" value="ECO:0007669"/>
    <property type="project" value="TreeGrafter"/>
</dbReference>
<comment type="function">
    <text evidence="9">Involved in pre-mRNA splicing. Facilitates the cooperative formation of U2/U6 helix II in association with stem II in the spliceosome. Binds to RNA.</text>
</comment>
<dbReference type="GO" id="GO:0008380">
    <property type="term" value="P:RNA splicing"/>
    <property type="evidence" value="ECO:0007669"/>
    <property type="project" value="UniProtKB-KW"/>
</dbReference>
<keyword evidence="14" id="KW-1185">Reference proteome</keyword>
<evidence type="ECO:0000256" key="6">
    <source>
        <dbReference type="ARBA" id="ARBA00022884"/>
    </source>
</evidence>
<dbReference type="OMA" id="CPLRVQW"/>
<comment type="subcellular location">
    <subcellularLocation>
        <location evidence="1">Nucleus</location>
    </subcellularLocation>
</comment>
<keyword evidence="5" id="KW-0747">Spliceosome</keyword>
<sequence length="348" mass="38658">MSEEESFSVCPTCLGNDKHIRMIKQDNGAECKQCTRPFTVYRWGNRSASNKLNKTLICLTCARAKNCCQSCMLDINYGIPTELRDTALKLAGLEPLSVLKSSTNREVKAIMADKLQESFSKQGKTGEDDNQTKARDILMKLAQKLNSTPKAIEGPNTNPEVADPANVSKLSKKLPFGNSLESDKHQDITTFFIFGFPKDLPQYLVAKASEEYGKVKGIVLNHDSRCGFISFEKRESAEAFAKSIDENGLNKNKKTAGLLVLEGNPMRVCWGKQKPLAKTSHENKQISLVVAKVMKQLAEKDRDFARTKATTSSSKSNTKSSSHSDKSSSKRNKPSQVKYKALKDDFEI</sequence>